<dbReference type="GO" id="GO:0034220">
    <property type="term" value="P:monoatomic ion transmembrane transport"/>
    <property type="evidence" value="ECO:0007669"/>
    <property type="project" value="UniProtKB-KW"/>
</dbReference>
<keyword evidence="6" id="KW-0862">Zinc</keyword>
<dbReference type="Pfam" id="PF01094">
    <property type="entry name" value="ANF_receptor"/>
    <property type="match status" value="1"/>
</dbReference>
<evidence type="ECO:0000313" key="25">
    <source>
        <dbReference type="Proteomes" id="UP001519460"/>
    </source>
</evidence>
<dbReference type="InterPro" id="IPR001828">
    <property type="entry name" value="ANF_lig-bd_rcpt"/>
</dbReference>
<evidence type="ECO:0000256" key="5">
    <source>
        <dbReference type="ARBA" id="ARBA00022723"/>
    </source>
</evidence>
<evidence type="ECO:0000259" key="23">
    <source>
        <dbReference type="SMART" id="SM00918"/>
    </source>
</evidence>
<gene>
    <name evidence="24" type="ORF">BaRGS_00019607</name>
</gene>
<dbReference type="EMBL" id="JACVVK020000142">
    <property type="protein sequence ID" value="KAK7489093.1"/>
    <property type="molecule type" value="Genomic_DNA"/>
</dbReference>
<keyword evidence="11" id="KW-0675">Receptor</keyword>
<feature type="compositionally biased region" description="Polar residues" evidence="20">
    <location>
        <begin position="293"/>
        <end position="303"/>
    </location>
</feature>
<evidence type="ECO:0000256" key="9">
    <source>
        <dbReference type="ARBA" id="ARBA00023065"/>
    </source>
</evidence>
<reference evidence="24 25" key="1">
    <citation type="journal article" date="2023" name="Sci. Data">
        <title>Genome assembly of the Korean intertidal mud-creeper Batillaria attramentaria.</title>
        <authorList>
            <person name="Patra A.K."/>
            <person name="Ho P.T."/>
            <person name="Jun S."/>
            <person name="Lee S.J."/>
            <person name="Kim Y."/>
            <person name="Won Y.J."/>
        </authorList>
    </citation>
    <scope>NUCLEOTIDE SEQUENCE [LARGE SCALE GENOMIC DNA]</scope>
    <source>
        <strain evidence="24">Wonlab-2016</strain>
    </source>
</reference>
<name>A0ABD0KQ20_9CAEN</name>
<feature type="compositionally biased region" description="Low complexity" evidence="20">
    <location>
        <begin position="407"/>
        <end position="416"/>
    </location>
</feature>
<evidence type="ECO:0000256" key="14">
    <source>
        <dbReference type="ARBA" id="ARBA00023286"/>
    </source>
</evidence>
<evidence type="ECO:0000256" key="20">
    <source>
        <dbReference type="SAM" id="MobiDB-lite"/>
    </source>
</evidence>
<dbReference type="Gene3D" id="3.40.190.10">
    <property type="entry name" value="Periplasmic binding protein-like II"/>
    <property type="match status" value="3"/>
</dbReference>
<evidence type="ECO:0000256" key="17">
    <source>
        <dbReference type="PIRSR" id="PIRSR601508-1"/>
    </source>
</evidence>
<evidence type="ECO:0000256" key="10">
    <source>
        <dbReference type="ARBA" id="ARBA00023136"/>
    </source>
</evidence>
<protein>
    <submittedName>
        <fullName evidence="24">Uncharacterized protein</fullName>
    </submittedName>
</protein>
<evidence type="ECO:0000256" key="2">
    <source>
        <dbReference type="ARBA" id="ARBA00022448"/>
    </source>
</evidence>
<proteinExistence type="predicted"/>
<evidence type="ECO:0000256" key="12">
    <source>
        <dbReference type="ARBA" id="ARBA00023180"/>
    </source>
</evidence>
<feature type="domain" description="Ionotropic glutamate receptor L-glutamate and glycine-binding" evidence="23">
    <location>
        <begin position="525"/>
        <end position="583"/>
    </location>
</feature>
<dbReference type="InterPro" id="IPR015683">
    <property type="entry name" value="Ionotropic_Glu_rcpt"/>
</dbReference>
<evidence type="ECO:0000256" key="6">
    <source>
        <dbReference type="ARBA" id="ARBA00022833"/>
    </source>
</evidence>
<feature type="binding site" evidence="17">
    <location>
        <position position="768"/>
    </location>
    <ligand>
        <name>L-glutamate</name>
        <dbReference type="ChEBI" id="CHEBI:29985"/>
    </ligand>
</feature>
<dbReference type="InterPro" id="IPR019594">
    <property type="entry name" value="Glu/Gly-bd"/>
</dbReference>
<keyword evidence="5" id="KW-0479">Metal-binding</keyword>
<dbReference type="Proteomes" id="UP001519460">
    <property type="component" value="Unassembled WGS sequence"/>
</dbReference>
<keyword evidence="2" id="KW-0813">Transport</keyword>
<feature type="site" description="Crucial to convey clamshell closure to channel opening" evidence="18">
    <location>
        <position position="740"/>
    </location>
</feature>
<dbReference type="PRINTS" id="PR00177">
    <property type="entry name" value="NMDARECEPTOR"/>
</dbReference>
<dbReference type="Gene3D" id="1.10.287.70">
    <property type="match status" value="1"/>
</dbReference>
<keyword evidence="9" id="KW-0406">Ion transport</keyword>
<dbReference type="SMART" id="SM00918">
    <property type="entry name" value="Lig_chan-Glu_bd"/>
    <property type="match status" value="1"/>
</dbReference>
<feature type="non-terminal residue" evidence="24">
    <location>
        <position position="1023"/>
    </location>
</feature>
<dbReference type="GO" id="GO:0045211">
    <property type="term" value="C:postsynaptic membrane"/>
    <property type="evidence" value="ECO:0007669"/>
    <property type="project" value="UniProtKB-SubCell"/>
</dbReference>
<feature type="disulfide bond" evidence="19">
    <location>
        <begin position="823"/>
        <end position="876"/>
    </location>
</feature>
<keyword evidence="3" id="KW-1003">Cell membrane</keyword>
<evidence type="ECO:0000256" key="8">
    <source>
        <dbReference type="ARBA" id="ARBA00023018"/>
    </source>
</evidence>
<keyword evidence="4 21" id="KW-0812">Transmembrane</keyword>
<keyword evidence="10 21" id="KW-0472">Membrane</keyword>
<evidence type="ECO:0000256" key="15">
    <source>
        <dbReference type="ARBA" id="ARBA00023303"/>
    </source>
</evidence>
<dbReference type="InterPro" id="IPR028082">
    <property type="entry name" value="Peripla_BP_I"/>
</dbReference>
<dbReference type="FunFam" id="3.40.190.10:FF:000009">
    <property type="entry name" value="Putative glutamate receptor ionotropic NMDA 2B"/>
    <property type="match status" value="1"/>
</dbReference>
<organism evidence="24 25">
    <name type="scientific">Batillaria attramentaria</name>
    <dbReference type="NCBI Taxonomy" id="370345"/>
    <lineage>
        <taxon>Eukaryota</taxon>
        <taxon>Metazoa</taxon>
        <taxon>Spiralia</taxon>
        <taxon>Lophotrochozoa</taxon>
        <taxon>Mollusca</taxon>
        <taxon>Gastropoda</taxon>
        <taxon>Caenogastropoda</taxon>
        <taxon>Sorbeoconcha</taxon>
        <taxon>Cerithioidea</taxon>
        <taxon>Batillariidae</taxon>
        <taxon>Batillaria</taxon>
    </lineage>
</organism>
<feature type="transmembrane region" description="Helical" evidence="21">
    <location>
        <begin position="707"/>
        <end position="732"/>
    </location>
</feature>
<evidence type="ECO:0000259" key="22">
    <source>
        <dbReference type="SMART" id="SM00079"/>
    </source>
</evidence>
<comment type="subcellular location">
    <subcellularLocation>
        <location evidence="1">Cell membrane</location>
        <topology evidence="1">Multi-pass membrane protein</topology>
    </subcellularLocation>
    <subcellularLocation>
        <location evidence="16">Postsynaptic cell membrane</location>
    </subcellularLocation>
</comment>
<evidence type="ECO:0000256" key="1">
    <source>
        <dbReference type="ARBA" id="ARBA00004651"/>
    </source>
</evidence>
<keyword evidence="14" id="KW-1071">Ligand-gated ion channel</keyword>
<feature type="transmembrane region" description="Helical" evidence="21">
    <location>
        <begin position="892"/>
        <end position="915"/>
    </location>
</feature>
<dbReference type="SMART" id="SM00079">
    <property type="entry name" value="PBPe"/>
    <property type="match status" value="1"/>
</dbReference>
<dbReference type="AlphaFoldDB" id="A0ABD0KQ20"/>
<keyword evidence="13" id="KW-0628">Postsynaptic cell membrane</keyword>
<accession>A0ABD0KQ20</accession>
<keyword evidence="7 21" id="KW-1133">Transmembrane helix</keyword>
<feature type="domain" description="Ionotropic glutamate receptor C-terminal" evidence="22">
    <location>
        <begin position="522"/>
        <end position="874"/>
    </location>
</feature>
<evidence type="ECO:0000256" key="4">
    <source>
        <dbReference type="ARBA" id="ARBA00022692"/>
    </source>
</evidence>
<keyword evidence="25" id="KW-1185">Reference proteome</keyword>
<feature type="binding site" evidence="17">
    <location>
        <position position="594"/>
    </location>
    <ligand>
        <name>L-glutamate</name>
        <dbReference type="ChEBI" id="CHEBI:29985"/>
    </ligand>
</feature>
<dbReference type="GO" id="GO:0046872">
    <property type="term" value="F:metal ion binding"/>
    <property type="evidence" value="ECO:0007669"/>
    <property type="project" value="UniProtKB-KW"/>
</dbReference>
<keyword evidence="12" id="KW-0325">Glycoprotein</keyword>
<evidence type="ECO:0000256" key="3">
    <source>
        <dbReference type="ARBA" id="ARBA00022475"/>
    </source>
</evidence>
<evidence type="ECO:0000256" key="7">
    <source>
        <dbReference type="ARBA" id="ARBA00022989"/>
    </source>
</evidence>
<keyword evidence="19" id="KW-1015">Disulfide bond</keyword>
<evidence type="ECO:0000256" key="19">
    <source>
        <dbReference type="PIRSR" id="PIRSR601508-3"/>
    </source>
</evidence>
<dbReference type="InterPro" id="IPR001508">
    <property type="entry name" value="Iono_Glu_rcpt_met"/>
</dbReference>
<feature type="transmembrane region" description="Helical" evidence="21">
    <location>
        <begin position="678"/>
        <end position="695"/>
    </location>
</feature>
<feature type="binding site" evidence="17">
    <location>
        <position position="599"/>
    </location>
    <ligand>
        <name>L-glutamate</name>
        <dbReference type="ChEBI" id="CHEBI:29985"/>
    </ligand>
</feature>
<feature type="compositionally biased region" description="Basic and acidic residues" evidence="20">
    <location>
        <begin position="327"/>
        <end position="341"/>
    </location>
</feature>
<evidence type="ECO:0000256" key="13">
    <source>
        <dbReference type="ARBA" id="ARBA00023257"/>
    </source>
</evidence>
<feature type="compositionally biased region" description="Low complexity" evidence="20">
    <location>
        <begin position="342"/>
        <end position="398"/>
    </location>
</feature>
<evidence type="ECO:0000256" key="21">
    <source>
        <dbReference type="SAM" id="Phobius"/>
    </source>
</evidence>
<comment type="caution">
    <text evidence="24">The sequence shown here is derived from an EMBL/GenBank/DDBJ whole genome shotgun (WGS) entry which is preliminary data.</text>
</comment>
<evidence type="ECO:0000256" key="16">
    <source>
        <dbReference type="ARBA" id="ARBA00034100"/>
    </source>
</evidence>
<dbReference type="SUPFAM" id="SSF53850">
    <property type="entry name" value="Periplasmic binding protein-like II"/>
    <property type="match status" value="1"/>
</dbReference>
<evidence type="ECO:0000313" key="24">
    <source>
        <dbReference type="EMBL" id="KAK7489093.1"/>
    </source>
</evidence>
<feature type="binding site" evidence="17">
    <location>
        <position position="809"/>
    </location>
    <ligand>
        <name>L-glutamate</name>
        <dbReference type="ChEBI" id="CHEBI:29985"/>
    </ligand>
</feature>
<keyword evidence="15" id="KW-0407">Ion channel</keyword>
<feature type="region of interest" description="Disordered" evidence="20">
    <location>
        <begin position="284"/>
        <end position="429"/>
    </location>
</feature>
<feature type="transmembrane region" description="Helical" evidence="21">
    <location>
        <begin position="636"/>
        <end position="657"/>
    </location>
</feature>
<dbReference type="InterPro" id="IPR001320">
    <property type="entry name" value="Iontro_rcpt_C"/>
</dbReference>
<evidence type="ECO:0000256" key="11">
    <source>
        <dbReference type="ARBA" id="ARBA00023170"/>
    </source>
</evidence>
<evidence type="ECO:0000256" key="18">
    <source>
        <dbReference type="PIRSR" id="PIRSR601508-2"/>
    </source>
</evidence>
<dbReference type="PANTHER" id="PTHR18966">
    <property type="entry name" value="IONOTROPIC GLUTAMATE RECEPTOR"/>
    <property type="match status" value="1"/>
</dbReference>
<keyword evidence="8" id="KW-0770">Synapse</keyword>
<feature type="compositionally biased region" description="Low complexity" evidence="20">
    <location>
        <begin position="304"/>
        <end position="313"/>
    </location>
</feature>
<dbReference type="Pfam" id="PF10613">
    <property type="entry name" value="Lig_chan-Glu_bd"/>
    <property type="match status" value="1"/>
</dbReference>
<dbReference type="Pfam" id="PF00060">
    <property type="entry name" value="Lig_chan"/>
    <property type="match status" value="1"/>
</dbReference>
<dbReference type="SUPFAM" id="SSF53822">
    <property type="entry name" value="Periplasmic binding protein-like I"/>
    <property type="match status" value="1"/>
</dbReference>
<dbReference type="Gene3D" id="3.40.50.2300">
    <property type="match status" value="1"/>
</dbReference>
<sequence length="1023" mass="114304">MFGTLPKDPPDATFQKKKTPKNRLYERTIELAPTLFHQTQAMLAFLRKFSWSHFSVVRTAEVGAEDFLTALRNQEQMSKGLPTLGKNGKKNIKFEILSEVDIEDGDDKSVIKRQLQDMDPDTRIILLHSSSREAFNIMEVAAELGLTSREYVWILTARATGGKEDGDKASRSLPRGLFAVSYKTSGKDMQPVIQRAIKVWMTALSDMERAQQSATWQWDTQLSCSELHLKKWAGGELLFDFLRNVSIPAKGDEVATAFNESGMVLYNKISILNVADEESVIASRAKSASASRGTSNRFGSGSNRFGSNRFGSSTGRGRGSPFGSRLGNRDPGRPFSRDRTRSSFSRFSDTRSSSRGLGSSDRTGLSSSSSSSRRTFGRDPVVSTETSDSTTTSRTRPSSKGDDDTLDTTTDSSGTSQQEKRSRRRKIRRHLIRHHRLDKRALAKQDVFQEVGAWDGQKLKLVEIAWPGNSSFPPKGFPETYHLNVATFIEAPHVSFRGVGENGECGPHSTLCQVYDRNEEDKRNSTVLVTKCCSGLSIDLLDIISQMLNFNYTLFEVESVGYGTQPTNTSETQWSGLVGALQAEEADLAMAALSITKAREGVIDFSVPFLETGITIVVAIREGAISPTAFLEPYDYPSWTLILVFSVHATGASIFIFEWLSPYGLDQGKTPLRVHKFSLFRSFWLIWAMLFGAAVSTDMPRGVSSRFLANIWALFAVVFLASYTANLAAFMITKEEYYDLSGIEDWRLRNPHHRHPPFKYATLKDGATEENIQKNYPNLYAYMKNYNQDTVKVAVNALKDQKIQAFIYDATTLEYAVGRDDGCKLKSVGKRYAETGYGVGFPRGSRWVKKFNKALLRMQDEGEIERLQKYWLAGACHKKGQQLGSSSRTLGILNFTSAFILLGGGVVLGAILLMLEHFYFRFGRKSLRKWDKCGCCSLVSLSMGQSLTFEQSVMEAIDMHKHHKCKDPLCETQLWKAKHELDIALLKIDHLKRQLALRPDAASATTGMAKRAFVTAVSDEQKQ</sequence>